<feature type="compositionally biased region" description="Basic residues" evidence="1">
    <location>
        <begin position="160"/>
        <end position="187"/>
    </location>
</feature>
<feature type="compositionally biased region" description="Low complexity" evidence="1">
    <location>
        <begin position="357"/>
        <end position="373"/>
    </location>
</feature>
<dbReference type="Gene3D" id="1.20.970.30">
    <property type="entry name" value="eIF4G, eIF4E-binding domain"/>
    <property type="match status" value="1"/>
</dbReference>
<name>A0A1C7M827_GRIFR</name>
<dbReference type="OMA" id="GWRRRVH"/>
<sequence length="379" mass="41774">MPSPHMHTTSLSSVSSPPSTPLSTTAPGGGLGRLNSSTSTFVPRKVTIKDGSGLEVDLERFKKAGPIVSPPVIVPSSPARKTVVRMETPEAKAKRLAEENEKERLKKAAEETARRAAEEEEKKKREDERKKKEEEEERARKEEEEKKEQLRKEEEERRSCVRRKKTKNDSGRRKRRRSGCGWRRRVHKAEEERLAKEAAQKAEELKALAAEEGEVEEAPEAEEAADDAAKEEAKDKVSDKGPLRIDTAAHSETPKRRPGPLDLSGTKVPIPVPLPSALATARVIEDLGSIAYPEGIKSPKVELNVNAKQGKFRYDREFLLQFMAICKEKPDSLPPLDAIGLEPADQNFAMSRGGSGRRTSSASMPPPASTAARQASIGL</sequence>
<feature type="compositionally biased region" description="Low complexity" evidence="1">
    <location>
        <begin position="8"/>
        <end position="26"/>
    </location>
</feature>
<dbReference type="Pfam" id="PF12152">
    <property type="entry name" value="eIF_4G1"/>
    <property type="match status" value="1"/>
</dbReference>
<protein>
    <recommendedName>
        <fullName evidence="2">Eukaryotic translation initiation factor 4G1 eIF4E-binding domain-containing protein</fullName>
    </recommendedName>
</protein>
<organism evidence="3 4">
    <name type="scientific">Grifola frondosa</name>
    <name type="common">Maitake</name>
    <name type="synonym">Polyporus frondosus</name>
    <dbReference type="NCBI Taxonomy" id="5627"/>
    <lineage>
        <taxon>Eukaryota</taxon>
        <taxon>Fungi</taxon>
        <taxon>Dikarya</taxon>
        <taxon>Basidiomycota</taxon>
        <taxon>Agaricomycotina</taxon>
        <taxon>Agaricomycetes</taxon>
        <taxon>Polyporales</taxon>
        <taxon>Grifolaceae</taxon>
        <taxon>Grifola</taxon>
    </lineage>
</organism>
<feature type="compositionally biased region" description="Basic and acidic residues" evidence="1">
    <location>
        <begin position="87"/>
        <end position="159"/>
    </location>
</feature>
<dbReference type="SUPFAM" id="SSF101489">
    <property type="entry name" value="Eukaryotic initiation factor 4f subunit eIF4g, eIF4e-binding domain"/>
    <property type="match status" value="1"/>
</dbReference>
<evidence type="ECO:0000313" key="4">
    <source>
        <dbReference type="Proteomes" id="UP000092993"/>
    </source>
</evidence>
<feature type="region of interest" description="Disordered" evidence="1">
    <location>
        <begin position="61"/>
        <end position="267"/>
    </location>
</feature>
<dbReference type="OrthoDB" id="2789223at2759"/>
<dbReference type="AlphaFoldDB" id="A0A1C7M827"/>
<evidence type="ECO:0000313" key="3">
    <source>
        <dbReference type="EMBL" id="OBZ73051.1"/>
    </source>
</evidence>
<dbReference type="InterPro" id="IPR036211">
    <property type="entry name" value="eIF4G_eIF4E-bd_sf"/>
</dbReference>
<feature type="domain" description="Eukaryotic translation initiation factor 4G1 eIF4E-binding" evidence="2">
    <location>
        <begin position="274"/>
        <end position="331"/>
    </location>
</feature>
<keyword evidence="4" id="KW-1185">Reference proteome</keyword>
<feature type="compositionally biased region" description="Basic and acidic residues" evidence="1">
    <location>
        <begin position="188"/>
        <end position="206"/>
    </location>
</feature>
<feature type="compositionally biased region" description="Basic and acidic residues" evidence="1">
    <location>
        <begin position="227"/>
        <end position="255"/>
    </location>
</feature>
<feature type="region of interest" description="Disordered" evidence="1">
    <location>
        <begin position="1"/>
        <end position="41"/>
    </location>
</feature>
<gene>
    <name evidence="3" type="ORF">A0H81_06617</name>
</gene>
<feature type="compositionally biased region" description="Acidic residues" evidence="1">
    <location>
        <begin position="211"/>
        <end position="226"/>
    </location>
</feature>
<dbReference type="Proteomes" id="UP000092993">
    <property type="component" value="Unassembled WGS sequence"/>
</dbReference>
<reference evidence="3 4" key="1">
    <citation type="submission" date="2016-03" db="EMBL/GenBank/DDBJ databases">
        <title>Whole genome sequencing of Grifola frondosa 9006-11.</title>
        <authorList>
            <person name="Min B."/>
            <person name="Park H."/>
            <person name="Kim J.-G."/>
            <person name="Cho H."/>
            <person name="Oh Y.-L."/>
            <person name="Kong W.-S."/>
            <person name="Choi I.-G."/>
        </authorList>
    </citation>
    <scope>NUCLEOTIDE SEQUENCE [LARGE SCALE GENOMIC DNA]</scope>
    <source>
        <strain evidence="3 4">9006-11</strain>
    </source>
</reference>
<comment type="caution">
    <text evidence="3">The sequence shown here is derived from an EMBL/GenBank/DDBJ whole genome shotgun (WGS) entry which is preliminary data.</text>
</comment>
<evidence type="ECO:0000259" key="2">
    <source>
        <dbReference type="Pfam" id="PF12152"/>
    </source>
</evidence>
<evidence type="ECO:0000256" key="1">
    <source>
        <dbReference type="SAM" id="MobiDB-lite"/>
    </source>
</evidence>
<feature type="region of interest" description="Disordered" evidence="1">
    <location>
        <begin position="347"/>
        <end position="379"/>
    </location>
</feature>
<accession>A0A1C7M827</accession>
<dbReference type="EMBL" id="LUGG01000007">
    <property type="protein sequence ID" value="OBZ73051.1"/>
    <property type="molecule type" value="Genomic_DNA"/>
</dbReference>
<dbReference type="STRING" id="5627.A0A1C7M827"/>
<proteinExistence type="predicted"/>
<dbReference type="InterPro" id="IPR022745">
    <property type="entry name" value="eIF4G1_eIF4E-bd"/>
</dbReference>